<evidence type="ECO:0000256" key="2">
    <source>
        <dbReference type="ARBA" id="ARBA00007347"/>
    </source>
</evidence>
<keyword evidence="3 5" id="KW-0496">Mitochondrion</keyword>
<evidence type="ECO:0000256" key="3">
    <source>
        <dbReference type="ARBA" id="ARBA00023128"/>
    </source>
</evidence>
<dbReference type="Pfam" id="PF08583">
    <property type="entry name" value="Cmc1"/>
    <property type="match status" value="1"/>
</dbReference>
<feature type="region of interest" description="Disordered" evidence="6">
    <location>
        <begin position="57"/>
        <end position="80"/>
    </location>
</feature>
<evidence type="ECO:0000256" key="4">
    <source>
        <dbReference type="ARBA" id="ARBA00023157"/>
    </source>
</evidence>
<evidence type="ECO:0000256" key="5">
    <source>
        <dbReference type="RuleBase" id="RU364104"/>
    </source>
</evidence>
<keyword evidence="4" id="KW-1015">Disulfide bond</keyword>
<organism evidence="7">
    <name type="scientific">Anopheles marajoara</name>
    <dbReference type="NCBI Taxonomy" id="58244"/>
    <lineage>
        <taxon>Eukaryota</taxon>
        <taxon>Metazoa</taxon>
        <taxon>Ecdysozoa</taxon>
        <taxon>Arthropoda</taxon>
        <taxon>Hexapoda</taxon>
        <taxon>Insecta</taxon>
        <taxon>Pterygota</taxon>
        <taxon>Neoptera</taxon>
        <taxon>Endopterygota</taxon>
        <taxon>Diptera</taxon>
        <taxon>Nematocera</taxon>
        <taxon>Culicoidea</taxon>
        <taxon>Culicidae</taxon>
        <taxon>Anophelinae</taxon>
        <taxon>Anopheles</taxon>
    </lineage>
</organism>
<evidence type="ECO:0000256" key="1">
    <source>
        <dbReference type="ARBA" id="ARBA00004173"/>
    </source>
</evidence>
<protein>
    <recommendedName>
        <fullName evidence="5">COX assembly mitochondrial protein</fullName>
    </recommendedName>
</protein>
<dbReference type="InterPro" id="IPR013892">
    <property type="entry name" value="Cyt_c_biogenesis_Cmc1-like"/>
</dbReference>
<proteinExistence type="inferred from homology"/>
<dbReference type="EMBL" id="GGFJ01011292">
    <property type="protein sequence ID" value="MBW60433.1"/>
    <property type="molecule type" value="Transcribed_RNA"/>
</dbReference>
<name>A0A2M4C527_9DIPT</name>
<evidence type="ECO:0000313" key="7">
    <source>
        <dbReference type="EMBL" id="MBW60433.1"/>
    </source>
</evidence>
<reference evidence="7" key="1">
    <citation type="submission" date="2018-01" db="EMBL/GenBank/DDBJ databases">
        <title>An insight into the sialome of Amazonian anophelines.</title>
        <authorList>
            <person name="Ribeiro J.M."/>
            <person name="Scarpassa V."/>
            <person name="Calvo E."/>
        </authorList>
    </citation>
    <scope>NUCLEOTIDE SEQUENCE</scope>
    <source>
        <tissue evidence="7">Salivary glands</tissue>
    </source>
</reference>
<dbReference type="PANTHER" id="PTHR22977:SF1">
    <property type="entry name" value="COX ASSEMBLY MITOCHONDRIAL PROTEIN 2 HOMOLOG"/>
    <property type="match status" value="1"/>
</dbReference>
<accession>A0A2M4C527</accession>
<comment type="subcellular location">
    <subcellularLocation>
        <location evidence="1 5">Mitochondrion</location>
    </subcellularLocation>
</comment>
<feature type="compositionally biased region" description="Basic and acidic residues" evidence="6">
    <location>
        <begin position="57"/>
        <end position="68"/>
    </location>
</feature>
<dbReference type="PANTHER" id="PTHR22977">
    <property type="entry name" value="COX ASSEMBLY MITOCHONDRIAL PROTEIN"/>
    <property type="match status" value="1"/>
</dbReference>
<sequence length="80" mass="9559">MHTDLSPHLHSLECNKIIEALKNCHSENKFGKFLGLCNDLDRQMIVCLRNERKTRQKVNREKALEKQKRVQQLMKEQQQE</sequence>
<evidence type="ECO:0000256" key="6">
    <source>
        <dbReference type="SAM" id="MobiDB-lite"/>
    </source>
</evidence>
<dbReference type="AlphaFoldDB" id="A0A2M4C527"/>
<comment type="similarity">
    <text evidence="2 5">Belongs to the CMC family.</text>
</comment>
<dbReference type="GO" id="GO:0005739">
    <property type="term" value="C:mitochondrion"/>
    <property type="evidence" value="ECO:0007669"/>
    <property type="project" value="UniProtKB-SubCell"/>
</dbReference>